<reference evidence="1 2" key="1">
    <citation type="submission" date="2014-04" db="EMBL/GenBank/DDBJ databases">
        <authorList>
            <consortium name="DOE Joint Genome Institute"/>
            <person name="Kuo A."/>
            <person name="Gay G."/>
            <person name="Dore J."/>
            <person name="Kohler A."/>
            <person name="Nagy L.G."/>
            <person name="Floudas D."/>
            <person name="Copeland A."/>
            <person name="Barry K.W."/>
            <person name="Cichocki N."/>
            <person name="Veneault-Fourrey C."/>
            <person name="LaButti K."/>
            <person name="Lindquist E.A."/>
            <person name="Lipzen A."/>
            <person name="Lundell T."/>
            <person name="Morin E."/>
            <person name="Murat C."/>
            <person name="Sun H."/>
            <person name="Tunlid A."/>
            <person name="Henrissat B."/>
            <person name="Grigoriev I.V."/>
            <person name="Hibbett D.S."/>
            <person name="Martin F."/>
            <person name="Nordberg H.P."/>
            <person name="Cantor M.N."/>
            <person name="Hua S.X."/>
        </authorList>
    </citation>
    <scope>NUCLEOTIDE SEQUENCE [LARGE SCALE GENOMIC DNA]</scope>
    <source>
        <strain evidence="2">h7</strain>
    </source>
</reference>
<protein>
    <submittedName>
        <fullName evidence="1">Uncharacterized protein</fullName>
    </submittedName>
</protein>
<keyword evidence="2" id="KW-1185">Reference proteome</keyword>
<feature type="non-terminal residue" evidence="1">
    <location>
        <position position="1"/>
    </location>
</feature>
<accession>A0A0C3CNT6</accession>
<proteinExistence type="predicted"/>
<dbReference type="AlphaFoldDB" id="A0A0C3CNT6"/>
<dbReference type="EMBL" id="KN831772">
    <property type="protein sequence ID" value="KIM45744.1"/>
    <property type="molecule type" value="Genomic_DNA"/>
</dbReference>
<dbReference type="OrthoDB" id="10386942at2759"/>
<evidence type="ECO:0000313" key="1">
    <source>
        <dbReference type="EMBL" id="KIM45744.1"/>
    </source>
</evidence>
<dbReference type="HOGENOM" id="CLU_2339132_0_0_1"/>
<dbReference type="Proteomes" id="UP000053424">
    <property type="component" value="Unassembled WGS sequence"/>
</dbReference>
<organism evidence="1 2">
    <name type="scientific">Hebeloma cylindrosporum</name>
    <dbReference type="NCBI Taxonomy" id="76867"/>
    <lineage>
        <taxon>Eukaryota</taxon>
        <taxon>Fungi</taxon>
        <taxon>Dikarya</taxon>
        <taxon>Basidiomycota</taxon>
        <taxon>Agaricomycotina</taxon>
        <taxon>Agaricomycetes</taxon>
        <taxon>Agaricomycetidae</taxon>
        <taxon>Agaricales</taxon>
        <taxon>Agaricineae</taxon>
        <taxon>Hymenogastraceae</taxon>
        <taxon>Hebeloma</taxon>
    </lineage>
</organism>
<gene>
    <name evidence="1" type="ORF">M413DRAFT_66200</name>
</gene>
<sequence length="98" mass="10646">NLVVPKAVIEIPETAALPSLPQTGHAALTTKKGKPLVPSNTLTTPCNLYMQDFVKEYPDAGKDEFRAAFAKLDSKRRHVRTLHSSSQAFTDILGTLGL</sequence>
<name>A0A0C3CNT6_HEBCY</name>
<evidence type="ECO:0000313" key="2">
    <source>
        <dbReference type="Proteomes" id="UP000053424"/>
    </source>
</evidence>
<reference evidence="2" key="2">
    <citation type="submission" date="2015-01" db="EMBL/GenBank/DDBJ databases">
        <title>Evolutionary Origins and Diversification of the Mycorrhizal Mutualists.</title>
        <authorList>
            <consortium name="DOE Joint Genome Institute"/>
            <consortium name="Mycorrhizal Genomics Consortium"/>
            <person name="Kohler A."/>
            <person name="Kuo A."/>
            <person name="Nagy L.G."/>
            <person name="Floudas D."/>
            <person name="Copeland A."/>
            <person name="Barry K.W."/>
            <person name="Cichocki N."/>
            <person name="Veneault-Fourrey C."/>
            <person name="LaButti K."/>
            <person name="Lindquist E.A."/>
            <person name="Lipzen A."/>
            <person name="Lundell T."/>
            <person name="Morin E."/>
            <person name="Murat C."/>
            <person name="Riley R."/>
            <person name="Ohm R."/>
            <person name="Sun H."/>
            <person name="Tunlid A."/>
            <person name="Henrissat B."/>
            <person name="Grigoriev I.V."/>
            <person name="Hibbett D.S."/>
            <person name="Martin F."/>
        </authorList>
    </citation>
    <scope>NUCLEOTIDE SEQUENCE [LARGE SCALE GENOMIC DNA]</scope>
    <source>
        <strain evidence="2">h7</strain>
    </source>
</reference>